<evidence type="ECO:0000259" key="6">
    <source>
        <dbReference type="PROSITE" id="PS50109"/>
    </source>
</evidence>
<dbReference type="FunFam" id="3.30.565.10:FF:000010">
    <property type="entry name" value="Sensor histidine kinase RcsC"/>
    <property type="match status" value="1"/>
</dbReference>
<evidence type="ECO:0000259" key="7">
    <source>
        <dbReference type="PROSITE" id="PS50110"/>
    </source>
</evidence>
<reference evidence="8 9" key="1">
    <citation type="journal article" date="2014" name="Nature">
        <title>An environmental bacterial taxon with a large and distinct metabolic repertoire.</title>
        <authorList>
            <person name="Wilson M.C."/>
            <person name="Mori T."/>
            <person name="Ruckert C."/>
            <person name="Uria A.R."/>
            <person name="Helf M.J."/>
            <person name="Takada K."/>
            <person name="Gernert C."/>
            <person name="Steffens U.A."/>
            <person name="Heycke N."/>
            <person name="Schmitt S."/>
            <person name="Rinke C."/>
            <person name="Helfrich E.J."/>
            <person name="Brachmann A.O."/>
            <person name="Gurgui C."/>
            <person name="Wakimoto T."/>
            <person name="Kracht M."/>
            <person name="Crusemann M."/>
            <person name="Hentschel U."/>
            <person name="Abe I."/>
            <person name="Matsunaga S."/>
            <person name="Kalinowski J."/>
            <person name="Takeyama H."/>
            <person name="Piel J."/>
        </authorList>
    </citation>
    <scope>NUCLEOTIDE SEQUENCE [LARGE SCALE GENOMIC DNA]</scope>
    <source>
        <strain evidence="9">TSY1</strain>
    </source>
</reference>
<dbReference type="PROSITE" id="PS50109">
    <property type="entry name" value="HIS_KIN"/>
    <property type="match status" value="1"/>
</dbReference>
<dbReference type="GO" id="GO:0004673">
    <property type="term" value="F:protein histidine kinase activity"/>
    <property type="evidence" value="ECO:0007669"/>
    <property type="project" value="UniProtKB-EC"/>
</dbReference>
<proteinExistence type="predicted"/>
<dbReference type="Gene3D" id="3.30.565.10">
    <property type="entry name" value="Histidine kinase-like ATPase, C-terminal domain"/>
    <property type="match status" value="1"/>
</dbReference>
<dbReference type="Pfam" id="PF00072">
    <property type="entry name" value="Response_reg"/>
    <property type="match status" value="1"/>
</dbReference>
<dbReference type="InterPro" id="IPR001789">
    <property type="entry name" value="Sig_transdc_resp-reg_receiver"/>
</dbReference>
<keyword evidence="4" id="KW-0902">Two-component regulatory system</keyword>
<dbReference type="CDD" id="cd16922">
    <property type="entry name" value="HATPase_EvgS-ArcB-TorS-like"/>
    <property type="match status" value="1"/>
</dbReference>
<dbReference type="InterPro" id="IPR011006">
    <property type="entry name" value="CheY-like_superfamily"/>
</dbReference>
<evidence type="ECO:0000256" key="2">
    <source>
        <dbReference type="ARBA" id="ARBA00012438"/>
    </source>
</evidence>
<evidence type="ECO:0000256" key="3">
    <source>
        <dbReference type="ARBA" id="ARBA00022553"/>
    </source>
</evidence>
<dbReference type="Gene3D" id="3.40.50.2300">
    <property type="match status" value="1"/>
</dbReference>
<sequence length="445" mass="49147">TRSSYLLGREPGLRRQASQAINIIAENGYHLLQLIDDVLDLSKIEAGHMELQESDFDLVGLIEHVSKMFEMRCKQKGLGWQVEWITEGTHEAQNDMPPSRLVVFGDEGKLRQVVINLLSNAIKFTQTGEVGLHLAISQTHSFMLRITFDVVDTGIGIAQEHQSRIFNAFDQAASVERREGTGLGLTISQRHVELMGGRLEVTSTPGVGSRFFFTLSFPTTSSLAPDASDDTGLFVSLAEGYSAKALVVDDVKDNRAVLSELLQAVGIEVQAVEDGGQVLDCLATYHPDIVFIDIRMRMLDGVSTVRDIIAAYGSDRPKLVAVSAAALQHERDEYLAVGFDAFIPKPILVQQLYPCIAHLLGVEFVSKPVADHNVATYDVRLPDNLYDGIQQAAKSYRVSQLDRYFDHVAQLGPSGQWMAERLRECKHHGDMDGILQLLAQLSQST</sequence>
<comment type="caution">
    <text evidence="8">The sequence shown here is derived from an EMBL/GenBank/DDBJ whole genome shotgun (WGS) entry which is preliminary data.</text>
</comment>
<dbReference type="InterPro" id="IPR036890">
    <property type="entry name" value="HATPase_C_sf"/>
</dbReference>
<feature type="modified residue" description="4-aspartylphosphate" evidence="5">
    <location>
        <position position="293"/>
    </location>
</feature>
<dbReference type="HOGENOM" id="CLU_000445_114_15_7"/>
<dbReference type="InterPro" id="IPR004358">
    <property type="entry name" value="Sig_transdc_His_kin-like_C"/>
</dbReference>
<evidence type="ECO:0000256" key="5">
    <source>
        <dbReference type="PROSITE-ProRule" id="PRU00169"/>
    </source>
</evidence>
<dbReference type="GO" id="GO:0000160">
    <property type="term" value="P:phosphorelay signal transduction system"/>
    <property type="evidence" value="ECO:0007669"/>
    <property type="project" value="UniProtKB-KW"/>
</dbReference>
<dbReference type="Gene3D" id="1.10.287.130">
    <property type="match status" value="1"/>
</dbReference>
<gene>
    <name evidence="8" type="ORF">ETSY1_21835</name>
</gene>
<dbReference type="InterPro" id="IPR003594">
    <property type="entry name" value="HATPase_dom"/>
</dbReference>
<evidence type="ECO:0000313" key="8">
    <source>
        <dbReference type="EMBL" id="ETW97637.1"/>
    </source>
</evidence>
<evidence type="ECO:0000313" key="9">
    <source>
        <dbReference type="Proteomes" id="UP000019141"/>
    </source>
</evidence>
<feature type="domain" description="Response regulatory" evidence="7">
    <location>
        <begin position="244"/>
        <end position="360"/>
    </location>
</feature>
<evidence type="ECO:0000256" key="1">
    <source>
        <dbReference type="ARBA" id="ARBA00000085"/>
    </source>
</evidence>
<dbReference type="EC" id="2.7.13.3" evidence="2"/>
<dbReference type="PROSITE" id="PS50110">
    <property type="entry name" value="RESPONSE_REGULATORY"/>
    <property type="match status" value="1"/>
</dbReference>
<feature type="domain" description="Histidine kinase" evidence="6">
    <location>
        <begin position="1"/>
        <end position="219"/>
    </location>
</feature>
<accession>W4LI29</accession>
<dbReference type="Pfam" id="PF02518">
    <property type="entry name" value="HATPase_c"/>
    <property type="match status" value="1"/>
</dbReference>
<dbReference type="EMBL" id="AZHW01000639">
    <property type="protein sequence ID" value="ETW97637.1"/>
    <property type="molecule type" value="Genomic_DNA"/>
</dbReference>
<dbReference type="SUPFAM" id="SSF55874">
    <property type="entry name" value="ATPase domain of HSP90 chaperone/DNA topoisomerase II/histidine kinase"/>
    <property type="match status" value="1"/>
</dbReference>
<comment type="catalytic activity">
    <reaction evidence="1">
        <text>ATP + protein L-histidine = ADP + protein N-phospho-L-histidine.</text>
        <dbReference type="EC" id="2.7.13.3"/>
    </reaction>
</comment>
<dbReference type="SUPFAM" id="SSF52172">
    <property type="entry name" value="CheY-like"/>
    <property type="match status" value="1"/>
</dbReference>
<organism evidence="8 9">
    <name type="scientific">Entotheonella factor</name>
    <dbReference type="NCBI Taxonomy" id="1429438"/>
    <lineage>
        <taxon>Bacteria</taxon>
        <taxon>Pseudomonadati</taxon>
        <taxon>Nitrospinota/Tectimicrobiota group</taxon>
        <taxon>Candidatus Tectimicrobiota</taxon>
        <taxon>Candidatus Entotheonellia</taxon>
        <taxon>Candidatus Entotheonellales</taxon>
        <taxon>Candidatus Entotheonellaceae</taxon>
        <taxon>Candidatus Entotheonella</taxon>
    </lineage>
</organism>
<protein>
    <recommendedName>
        <fullName evidence="2">histidine kinase</fullName>
        <ecNumber evidence="2">2.7.13.3</ecNumber>
    </recommendedName>
</protein>
<evidence type="ECO:0000256" key="4">
    <source>
        <dbReference type="ARBA" id="ARBA00023012"/>
    </source>
</evidence>
<dbReference type="AlphaFoldDB" id="W4LI29"/>
<dbReference type="PANTHER" id="PTHR45339:SF1">
    <property type="entry name" value="HYBRID SIGNAL TRANSDUCTION HISTIDINE KINASE J"/>
    <property type="match status" value="1"/>
</dbReference>
<dbReference type="PANTHER" id="PTHR45339">
    <property type="entry name" value="HYBRID SIGNAL TRANSDUCTION HISTIDINE KINASE J"/>
    <property type="match status" value="1"/>
</dbReference>
<dbReference type="InterPro" id="IPR005467">
    <property type="entry name" value="His_kinase_dom"/>
</dbReference>
<dbReference type="PRINTS" id="PR00344">
    <property type="entry name" value="BCTRLSENSOR"/>
</dbReference>
<dbReference type="CDD" id="cd17546">
    <property type="entry name" value="REC_hyHK_CKI1_RcsC-like"/>
    <property type="match status" value="1"/>
</dbReference>
<dbReference type="SMART" id="SM00448">
    <property type="entry name" value="REC"/>
    <property type="match status" value="1"/>
</dbReference>
<keyword evidence="9" id="KW-1185">Reference proteome</keyword>
<name>W4LI29_ENTF1</name>
<feature type="non-terminal residue" evidence="8">
    <location>
        <position position="1"/>
    </location>
</feature>
<dbReference type="SMART" id="SM00387">
    <property type="entry name" value="HATPase_c"/>
    <property type="match status" value="1"/>
</dbReference>
<dbReference type="Proteomes" id="UP000019141">
    <property type="component" value="Unassembled WGS sequence"/>
</dbReference>
<keyword evidence="3 5" id="KW-0597">Phosphoprotein</keyword>